<organism evidence="1 2">
    <name type="scientific">Rotaria sordida</name>
    <dbReference type="NCBI Taxonomy" id="392033"/>
    <lineage>
        <taxon>Eukaryota</taxon>
        <taxon>Metazoa</taxon>
        <taxon>Spiralia</taxon>
        <taxon>Gnathifera</taxon>
        <taxon>Rotifera</taxon>
        <taxon>Eurotatoria</taxon>
        <taxon>Bdelloidea</taxon>
        <taxon>Philodinida</taxon>
        <taxon>Philodinidae</taxon>
        <taxon>Rotaria</taxon>
    </lineage>
</organism>
<name>A0A820EJZ1_9BILA</name>
<proteinExistence type="predicted"/>
<protein>
    <submittedName>
        <fullName evidence="1">Uncharacterized protein</fullName>
    </submittedName>
</protein>
<accession>A0A820EJZ1</accession>
<dbReference type="AlphaFoldDB" id="A0A820EJZ1"/>
<evidence type="ECO:0000313" key="1">
    <source>
        <dbReference type="EMBL" id="CAF4247998.1"/>
    </source>
</evidence>
<evidence type="ECO:0000313" key="2">
    <source>
        <dbReference type="Proteomes" id="UP000663836"/>
    </source>
</evidence>
<feature type="non-terminal residue" evidence="1">
    <location>
        <position position="1"/>
    </location>
</feature>
<sequence>FNCNTTNHPDQSVSTTLLQPVLSPMRNIIEARLLNIKQRAEQIILFINTSSH</sequence>
<dbReference type="EMBL" id="CAJOBD010021832">
    <property type="protein sequence ID" value="CAF4247998.1"/>
    <property type="molecule type" value="Genomic_DNA"/>
</dbReference>
<reference evidence="1" key="1">
    <citation type="submission" date="2021-02" db="EMBL/GenBank/DDBJ databases">
        <authorList>
            <person name="Nowell W R."/>
        </authorList>
    </citation>
    <scope>NUCLEOTIDE SEQUENCE</scope>
</reference>
<gene>
    <name evidence="1" type="ORF">JBS370_LOCUS38594</name>
</gene>
<comment type="caution">
    <text evidence="1">The sequence shown here is derived from an EMBL/GenBank/DDBJ whole genome shotgun (WGS) entry which is preliminary data.</text>
</comment>
<dbReference type="Proteomes" id="UP000663836">
    <property type="component" value="Unassembled WGS sequence"/>
</dbReference>